<protein>
    <submittedName>
        <fullName evidence="5">Fumarylacetoacetate hydrolase family protein</fullName>
    </submittedName>
</protein>
<comment type="caution">
    <text evidence="5">The sequence shown here is derived from an EMBL/GenBank/DDBJ whole genome shotgun (WGS) entry which is preliminary data.</text>
</comment>
<dbReference type="RefSeq" id="WP_408233636.1">
    <property type="nucleotide sequence ID" value="NZ_JAQQCF010000018.1"/>
</dbReference>
<reference evidence="5 6" key="1">
    <citation type="journal article" date="2024" name="Chem. Sci.">
        <title>Discovery of megapolipeptins by genome mining of a Burkholderiales bacteria collection.</title>
        <authorList>
            <person name="Paulo B.S."/>
            <person name="Recchia M.J.J."/>
            <person name="Lee S."/>
            <person name="Fergusson C.H."/>
            <person name="Romanowski S.B."/>
            <person name="Hernandez A."/>
            <person name="Krull N."/>
            <person name="Liu D.Y."/>
            <person name="Cavanagh H."/>
            <person name="Bos A."/>
            <person name="Gray C.A."/>
            <person name="Murphy B.T."/>
            <person name="Linington R.G."/>
            <person name="Eustaquio A.S."/>
        </authorList>
    </citation>
    <scope>NUCLEOTIDE SEQUENCE [LARGE SCALE GENOMIC DNA]</scope>
    <source>
        <strain evidence="5 6">RL17-338-BIC-A</strain>
    </source>
</reference>
<dbReference type="GO" id="GO:0016787">
    <property type="term" value="F:hydrolase activity"/>
    <property type="evidence" value="ECO:0007669"/>
    <property type="project" value="UniProtKB-KW"/>
</dbReference>
<feature type="domain" description="Fumarylacetoacetase-like C-terminal" evidence="4">
    <location>
        <begin position="109"/>
        <end position="332"/>
    </location>
</feature>
<dbReference type="PANTHER" id="PTHR42796:SF4">
    <property type="entry name" value="FUMARYLACETOACETATE HYDROLASE DOMAIN-CONTAINING PROTEIN 2A"/>
    <property type="match status" value="1"/>
</dbReference>
<accession>A0ABW9DWF0</accession>
<dbReference type="InterPro" id="IPR051121">
    <property type="entry name" value="FAH"/>
</dbReference>
<name>A0ABW9DWF0_9BURK</name>
<dbReference type="Proteomes" id="UP001629432">
    <property type="component" value="Unassembled WGS sequence"/>
</dbReference>
<dbReference type="Pfam" id="PF01557">
    <property type="entry name" value="FAA_hydrolase"/>
    <property type="match status" value="1"/>
</dbReference>
<comment type="cofactor">
    <cofactor evidence="1">
        <name>Mg(2+)</name>
        <dbReference type="ChEBI" id="CHEBI:18420"/>
    </cofactor>
</comment>
<dbReference type="SUPFAM" id="SSF56529">
    <property type="entry name" value="FAH"/>
    <property type="match status" value="1"/>
</dbReference>
<keyword evidence="5" id="KW-0378">Hydrolase</keyword>
<dbReference type="PANTHER" id="PTHR42796">
    <property type="entry name" value="FUMARYLACETOACETATE HYDROLASE DOMAIN-CONTAINING PROTEIN 2A-RELATED"/>
    <property type="match status" value="1"/>
</dbReference>
<dbReference type="EMBL" id="JAQQCF010000018">
    <property type="protein sequence ID" value="MFM0639131.1"/>
    <property type="molecule type" value="Genomic_DNA"/>
</dbReference>
<keyword evidence="6" id="KW-1185">Reference proteome</keyword>
<comment type="similarity">
    <text evidence="2">Belongs to the FAH family.</text>
</comment>
<gene>
    <name evidence="5" type="ORF">PQQ63_20805</name>
</gene>
<dbReference type="Gene3D" id="3.90.850.10">
    <property type="entry name" value="Fumarylacetoacetase-like, C-terminal domain"/>
    <property type="match status" value="1"/>
</dbReference>
<evidence type="ECO:0000259" key="4">
    <source>
        <dbReference type="Pfam" id="PF01557"/>
    </source>
</evidence>
<evidence type="ECO:0000313" key="6">
    <source>
        <dbReference type="Proteomes" id="UP001629432"/>
    </source>
</evidence>
<keyword evidence="3" id="KW-0479">Metal-binding</keyword>
<proteinExistence type="inferred from homology"/>
<sequence>MLLAPSMHMGQRFSIQLAHPVLQSNAKRISIMKIIAYSDGGRTALGIVTSPTHFVAVSDIAPDLPSSLISILEREDGLTRLRLAAEGRQGDRALADVTLKPFLDRPNAMWALALNFKSHIAETGLQTSKEFPHLFMRTAASYVGAGEPILAPPESIARAFDYECELGVIIGTPGRYIPVERALEHVAGYTCLNEGSVREFQMHNRQFGLGKNFEASGSYGPWLMTHDEFGDPAKHTIKTRINGVVRQSAPLDDMLLDVAQVISYLSQGYRLRPGDLIAMGTPGALKPQRDDVEGHDLSRQYGPFPTPGLVHMRPGDWVEVEIDGLGVLGNPVAADTSISDSGYAVQKSAA</sequence>
<evidence type="ECO:0000256" key="3">
    <source>
        <dbReference type="ARBA" id="ARBA00022723"/>
    </source>
</evidence>
<evidence type="ECO:0000313" key="5">
    <source>
        <dbReference type="EMBL" id="MFM0639131.1"/>
    </source>
</evidence>
<organism evidence="5 6">
    <name type="scientific">Paraburkholderia metrosideri</name>
    <dbReference type="NCBI Taxonomy" id="580937"/>
    <lineage>
        <taxon>Bacteria</taxon>
        <taxon>Pseudomonadati</taxon>
        <taxon>Pseudomonadota</taxon>
        <taxon>Betaproteobacteria</taxon>
        <taxon>Burkholderiales</taxon>
        <taxon>Burkholderiaceae</taxon>
        <taxon>Paraburkholderia</taxon>
    </lineage>
</organism>
<evidence type="ECO:0000256" key="2">
    <source>
        <dbReference type="ARBA" id="ARBA00010211"/>
    </source>
</evidence>
<dbReference type="InterPro" id="IPR036663">
    <property type="entry name" value="Fumarylacetoacetase_C_sf"/>
</dbReference>
<dbReference type="InterPro" id="IPR011234">
    <property type="entry name" value="Fumarylacetoacetase-like_C"/>
</dbReference>
<evidence type="ECO:0000256" key="1">
    <source>
        <dbReference type="ARBA" id="ARBA00001946"/>
    </source>
</evidence>